<sequence length="357" mass="40656">MKSYTYANPRFNAPQSKYFRDIQGFIEENQNSSTYCLSNYKIDLVYSNPIIPMDVAPGLPIMYTNVTEYIGTATNNVGKTVYNYGEPYSPSGDAINDIPHYYHAFHYDKGNFTSQLIQKDVFDSTNKKIFSEFNYYNTYFTNTYTTGIKLTHDIIYNTLPFKGIHASVNGPDFCCQCVAPSMTCQLGNLCSASAIEYRNSIAAIDTKAIQEAILLESSVRTTYDRLNPNKFVTDSIHYVYNQHNLKIKETTTINSRGENLLTQYKYPYDFSSSQPYSSMLTKHILSPVIEQTLSNTTLNKQLQKTQTSYKDWGNNIIEPEIVKAQMDAASPLENRIRYLSYDSKANPLTVKKTSATR</sequence>
<keyword evidence="2" id="KW-1185">Reference proteome</keyword>
<dbReference type="AlphaFoldDB" id="A0AAU6WQU3"/>
<dbReference type="EMBL" id="CP154834">
    <property type="protein sequence ID" value="XAO75362.1"/>
    <property type="molecule type" value="Genomic_DNA"/>
</dbReference>
<reference evidence="1 2" key="1">
    <citation type="submission" date="2024-04" db="EMBL/GenBank/DDBJ databases">
        <title>Genome sequencing and assembly of rice foliar adapted Chryseobacterium endophyticum OsEnb-ALM-A6.</title>
        <authorList>
            <person name="Kumar S."/>
            <person name="Javed M."/>
            <person name="Chouhan V."/>
            <person name="Charishma K."/>
            <person name="Patel A."/>
            <person name="Kumar M."/>
            <person name="Sahu K.P."/>
            <person name="Kumar A."/>
        </authorList>
    </citation>
    <scope>NUCLEOTIDE SEQUENCE [LARGE SCALE GENOMIC DNA]</scope>
    <source>
        <strain evidence="1 2">OsEnb-ALM-A6</strain>
    </source>
</reference>
<dbReference type="RefSeq" id="WP_345767093.1">
    <property type="nucleotide sequence ID" value="NZ_CP154834.1"/>
</dbReference>
<evidence type="ECO:0000313" key="2">
    <source>
        <dbReference type="Proteomes" id="UP001463665"/>
    </source>
</evidence>
<gene>
    <name evidence="1" type="ORF">AAFP95_05285</name>
</gene>
<proteinExistence type="predicted"/>
<dbReference type="Proteomes" id="UP001463665">
    <property type="component" value="Chromosome"/>
</dbReference>
<organism evidence="1 2">
    <name type="scientific">Chryseobacterium endophyticum</name>
    <dbReference type="NCBI Taxonomy" id="1854762"/>
    <lineage>
        <taxon>Bacteria</taxon>
        <taxon>Pseudomonadati</taxon>
        <taxon>Bacteroidota</taxon>
        <taxon>Flavobacteriia</taxon>
        <taxon>Flavobacteriales</taxon>
        <taxon>Weeksellaceae</taxon>
        <taxon>Chryseobacterium group</taxon>
        <taxon>Chryseobacterium</taxon>
    </lineage>
</organism>
<evidence type="ECO:0008006" key="3">
    <source>
        <dbReference type="Google" id="ProtNLM"/>
    </source>
</evidence>
<name>A0AAU6WQU3_9FLAO</name>
<protein>
    <recommendedName>
        <fullName evidence="3">RHS repeat-associated core domain-containing protein</fullName>
    </recommendedName>
</protein>
<evidence type="ECO:0000313" key="1">
    <source>
        <dbReference type="EMBL" id="XAO75362.1"/>
    </source>
</evidence>
<accession>A0AAU6WQU3</accession>